<reference evidence="3" key="1">
    <citation type="submission" date="2016-10" db="EMBL/GenBank/DDBJ databases">
        <authorList>
            <person name="Varghese N."/>
            <person name="Submissions S."/>
        </authorList>
    </citation>
    <scope>NUCLEOTIDE SEQUENCE [LARGE SCALE GENOMIC DNA]</scope>
    <source>
        <strain evidence="3">DSM 45501</strain>
    </source>
</reference>
<feature type="region of interest" description="Disordered" evidence="1">
    <location>
        <begin position="1"/>
        <end position="60"/>
    </location>
</feature>
<evidence type="ECO:0000256" key="1">
    <source>
        <dbReference type="SAM" id="MobiDB-lite"/>
    </source>
</evidence>
<evidence type="ECO:0000313" key="2">
    <source>
        <dbReference type="EMBL" id="SFT48980.1"/>
    </source>
</evidence>
<protein>
    <submittedName>
        <fullName evidence="2">Uncharacterized protein</fullName>
    </submittedName>
</protein>
<feature type="compositionally biased region" description="Polar residues" evidence="1">
    <location>
        <begin position="20"/>
        <end position="31"/>
    </location>
</feature>
<name>A0A1I6YF06_9ACTN</name>
<organism evidence="2 3">
    <name type="scientific">Actinopolyspora righensis</name>
    <dbReference type="NCBI Taxonomy" id="995060"/>
    <lineage>
        <taxon>Bacteria</taxon>
        <taxon>Bacillati</taxon>
        <taxon>Actinomycetota</taxon>
        <taxon>Actinomycetes</taxon>
        <taxon>Actinopolysporales</taxon>
        <taxon>Actinopolysporaceae</taxon>
        <taxon>Actinopolyspora</taxon>
        <taxon>Actinopolyspora alba group</taxon>
    </lineage>
</organism>
<dbReference type="RefSeq" id="WP_217643368.1">
    <property type="nucleotide sequence ID" value="NZ_FPAT01000002.1"/>
</dbReference>
<evidence type="ECO:0000313" key="3">
    <source>
        <dbReference type="Proteomes" id="UP000199165"/>
    </source>
</evidence>
<accession>A0A1I6YF06</accession>
<dbReference type="STRING" id="995060.SAMN04487904_102474"/>
<gene>
    <name evidence="2" type="ORF">SAMN04487904_102474</name>
</gene>
<dbReference type="AlphaFoldDB" id="A0A1I6YF06"/>
<sequence>MEPSREQSPEQPRCGGESNDPGTAQPWDSNPGQGGSDQGQRGARAIPSGRATSVAGGAERHRALRSRWRGATLASGWPFPGDWACPAVDRVCEAVISGHDPGEAVDELAAQRADSGIGLDETLRDLGVLHAVLSREDTGTALVSEECDDVPTWLLRRAALAWADVVAGRSAAREVTDALTGLSTLSYLRMRLYEVYRETRAAGAGSATSPGRDSYALLVVTLRLPGDDHRWARLMAVVLAADVLRDVFDAGETVSLLRESTPVVLTRDDTWLTERCSRAETAINERVLADPELARALDDSGSAVRIRRSPLPTEYSGACELLASLR</sequence>
<keyword evidence="3" id="KW-1185">Reference proteome</keyword>
<dbReference type="Proteomes" id="UP000199165">
    <property type="component" value="Unassembled WGS sequence"/>
</dbReference>
<proteinExistence type="predicted"/>
<dbReference type="EMBL" id="FPAT01000002">
    <property type="protein sequence ID" value="SFT48980.1"/>
    <property type="molecule type" value="Genomic_DNA"/>
</dbReference>